<evidence type="ECO:0000313" key="3">
    <source>
        <dbReference type="EMBL" id="EPX73263.1"/>
    </source>
</evidence>
<proteinExistence type="predicted"/>
<feature type="domain" description="Transcription factor TFIIIC triple barrel" evidence="2">
    <location>
        <begin position="2"/>
        <end position="63"/>
    </location>
</feature>
<dbReference type="OrthoDB" id="2548197at2759"/>
<accession>S9Q0L7</accession>
<dbReference type="GO" id="GO:0000992">
    <property type="term" value="F:RNA polymerase III cis-regulatory region sequence-specific DNA binding"/>
    <property type="evidence" value="ECO:0007669"/>
    <property type="project" value="EnsemblFungi"/>
</dbReference>
<feature type="region of interest" description="Disordered" evidence="1">
    <location>
        <begin position="89"/>
        <end position="127"/>
    </location>
</feature>
<gene>
    <name evidence="3" type="ORF">SOCG_01018</name>
</gene>
<dbReference type="VEuPathDB" id="FungiDB:SOCG_01018"/>
<evidence type="ECO:0000256" key="1">
    <source>
        <dbReference type="SAM" id="MobiDB-lite"/>
    </source>
</evidence>
<reference evidence="3 4" key="1">
    <citation type="journal article" date="2011" name="Science">
        <title>Comparative functional genomics of the fission yeasts.</title>
        <authorList>
            <person name="Rhind N."/>
            <person name="Chen Z."/>
            <person name="Yassour M."/>
            <person name="Thompson D.A."/>
            <person name="Haas B.J."/>
            <person name="Habib N."/>
            <person name="Wapinski I."/>
            <person name="Roy S."/>
            <person name="Lin M.F."/>
            <person name="Heiman D.I."/>
            <person name="Young S.K."/>
            <person name="Furuya K."/>
            <person name="Guo Y."/>
            <person name="Pidoux A."/>
            <person name="Chen H.M."/>
            <person name="Robbertse B."/>
            <person name="Goldberg J.M."/>
            <person name="Aoki K."/>
            <person name="Bayne E.H."/>
            <person name="Berlin A.M."/>
            <person name="Desjardins C.A."/>
            <person name="Dobbs E."/>
            <person name="Dukaj L."/>
            <person name="Fan L."/>
            <person name="FitzGerald M.G."/>
            <person name="French C."/>
            <person name="Gujja S."/>
            <person name="Hansen K."/>
            <person name="Keifenheim D."/>
            <person name="Levin J.Z."/>
            <person name="Mosher R.A."/>
            <person name="Mueller C.A."/>
            <person name="Pfiffner J."/>
            <person name="Priest M."/>
            <person name="Russ C."/>
            <person name="Smialowska A."/>
            <person name="Swoboda P."/>
            <person name="Sykes S.M."/>
            <person name="Vaughn M."/>
            <person name="Vengrova S."/>
            <person name="Yoder R."/>
            <person name="Zeng Q."/>
            <person name="Allshire R."/>
            <person name="Baulcombe D."/>
            <person name="Birren B.W."/>
            <person name="Brown W."/>
            <person name="Ekwall K."/>
            <person name="Kellis M."/>
            <person name="Leatherwood J."/>
            <person name="Levin H."/>
            <person name="Margalit H."/>
            <person name="Martienssen R."/>
            <person name="Nieduszynski C.A."/>
            <person name="Spatafora J.W."/>
            <person name="Friedman N."/>
            <person name="Dalgaard J.Z."/>
            <person name="Baumann P."/>
            <person name="Niki H."/>
            <person name="Regev A."/>
            <person name="Nusbaum C."/>
        </authorList>
    </citation>
    <scope>NUCLEOTIDE SEQUENCE [LARGE SCALE GENOMIC DNA]</scope>
    <source>
        <strain evidence="4">yFS286</strain>
    </source>
</reference>
<dbReference type="InterPro" id="IPR019481">
    <property type="entry name" value="TFIIIC_triple_barrel"/>
</dbReference>
<keyword evidence="4" id="KW-1185">Reference proteome</keyword>
<dbReference type="GeneID" id="25030002"/>
<dbReference type="Pfam" id="PF10419">
    <property type="entry name" value="TFIIIC_sub6"/>
    <property type="match status" value="1"/>
</dbReference>
<dbReference type="AlphaFoldDB" id="S9Q0L7"/>
<dbReference type="RefSeq" id="XP_013018892.1">
    <property type="nucleotide sequence ID" value="XM_013163438.1"/>
</dbReference>
<evidence type="ECO:0000313" key="4">
    <source>
        <dbReference type="Proteomes" id="UP000016088"/>
    </source>
</evidence>
<sequence length="127" mass="14321">MDDLVIMGLDTLHPIVRIGGMFFRGTWFHCIGTDIVVPVRNDVELSNKDMLLCQRRLVLEQIRLIPKNQSESTTQTMDVETDMEIESVKQPIQPNGAIDDNVQPESSSGKNGEHVEEMRNGDAVRDN</sequence>
<feature type="compositionally biased region" description="Basic and acidic residues" evidence="1">
    <location>
        <begin position="111"/>
        <end position="127"/>
    </location>
</feature>
<organism evidence="3 4">
    <name type="scientific">Schizosaccharomyces octosporus (strain yFS286)</name>
    <name type="common">Fission yeast</name>
    <name type="synonym">Octosporomyces octosporus</name>
    <dbReference type="NCBI Taxonomy" id="483514"/>
    <lineage>
        <taxon>Eukaryota</taxon>
        <taxon>Fungi</taxon>
        <taxon>Dikarya</taxon>
        <taxon>Ascomycota</taxon>
        <taxon>Taphrinomycotina</taxon>
        <taxon>Schizosaccharomycetes</taxon>
        <taxon>Schizosaccharomycetales</taxon>
        <taxon>Schizosaccharomycetaceae</taxon>
        <taxon>Schizosaccharomyces</taxon>
    </lineage>
</organism>
<dbReference type="Gene3D" id="2.60.40.4370">
    <property type="match status" value="1"/>
</dbReference>
<dbReference type="EMBL" id="KE503207">
    <property type="protein sequence ID" value="EPX73263.1"/>
    <property type="molecule type" value="Genomic_DNA"/>
</dbReference>
<protein>
    <submittedName>
        <fullName evidence="3">Tfiiic subunit sfc7</fullName>
    </submittedName>
</protein>
<name>S9Q0L7_SCHOY</name>
<evidence type="ECO:0000259" key="2">
    <source>
        <dbReference type="Pfam" id="PF10419"/>
    </source>
</evidence>
<dbReference type="Proteomes" id="UP000016088">
    <property type="component" value="Unassembled WGS sequence"/>
</dbReference>
<dbReference type="HOGENOM" id="CLU_1971785_0_0_1"/>